<evidence type="ECO:0000256" key="9">
    <source>
        <dbReference type="ARBA" id="ARBA00023242"/>
    </source>
</evidence>
<accession>A0AAN7T1L5</accession>
<evidence type="ECO:0000256" key="10">
    <source>
        <dbReference type="ARBA" id="ARBA00025661"/>
    </source>
</evidence>
<gene>
    <name evidence="14" type="primary">SRB8</name>
    <name evidence="14" type="ORF">LTR05_004357</name>
</gene>
<evidence type="ECO:0000256" key="12">
    <source>
        <dbReference type="SAM" id="MobiDB-lite"/>
    </source>
</evidence>
<keyword evidence="15" id="KW-1185">Reference proteome</keyword>
<keyword evidence="8" id="KW-0804">Transcription</keyword>
<evidence type="ECO:0000313" key="15">
    <source>
        <dbReference type="Proteomes" id="UP001309876"/>
    </source>
</evidence>
<evidence type="ECO:0000256" key="3">
    <source>
        <dbReference type="ARBA" id="ARBA00011629"/>
    </source>
</evidence>
<dbReference type="PANTHER" id="PTHR46567">
    <property type="entry name" value="MEDIATOR OF RNA POLYMERASE II TRANSCRIPTION SUBUNIT 12"/>
    <property type="match status" value="1"/>
</dbReference>
<dbReference type="EMBL" id="JAVRRJ010000003">
    <property type="protein sequence ID" value="KAK5087186.1"/>
    <property type="molecule type" value="Genomic_DNA"/>
</dbReference>
<feature type="domain" description="Mediator complex subunit Med12" evidence="13">
    <location>
        <begin position="255"/>
        <end position="318"/>
    </location>
</feature>
<dbReference type="Proteomes" id="UP001309876">
    <property type="component" value="Unassembled WGS sequence"/>
</dbReference>
<comment type="subunit">
    <text evidence="3">Component of the SRB8-11 complex, which itself associates with the Mediator complex.</text>
</comment>
<evidence type="ECO:0000256" key="4">
    <source>
        <dbReference type="ARBA" id="ARBA00019622"/>
    </source>
</evidence>
<dbReference type="InterPro" id="IPR019035">
    <property type="entry name" value="Mediator_Med12"/>
</dbReference>
<sequence>MTSNLPAQPRPPPSTNIVTGWGRQRSYNALPTTSSSPRVSGPFFPTQDGPQEVHMTSELDIRPVKRRKVDSTDTSPKSAITNLDGSDEPQQIDQRKYVGASWVTALAAHDGVQASVGAYSEKTTPLPRMPWSASSASNLPPARVRTSCRYRVDAKVSNTPDSLQCPSNAPTLEPKKPADYYVWAGNHPEDATNENNVKAGYWDRAPQPPERESNTAKPALYNAFKHRQGLQSLSALFSLVLDQKSKHGALDSSTTFRPPPRVTLTEAKRRSWIADLADGGVPLRRLSRTIPQGIKGLPLLEQCLINAVPANRALWFAKCVGANEIRILKRKGITANVAASAESKWLKEWTSSVEQFLEAAVNHCGREKWSANLRYSLQLCTRLYQENLLEKDHFLDWIVKSFATCKLELLAAWLPLVQLYRQDLVRFRKRARSTAGALLSRLTELSDLGATHNVLWERLQNTVRGLLILQPACFLMPDQWRGYAAPLQACLNPADEKEQRIYDHIASRNRRLLGTDSKEEASPRVDKAVFEVLDSAVAPFDLDFLSQSLDNITTNRAELTGFCLQWATSRFRGEKARVFLIARLLRRWHRMGSHIDTVMLAFFTCERDLSLLDPDSYRHLFAELSRSKTFSNSRFLQSLSIKGSSASRSTTESSQDCSFLLRDLCLADSDDHMLHLRSHLLKRQQDSSFQDNGEIELIKYALKQVLHEDTSDEGAYKKTEVPLETLQRLDWADRFNLSAFLRAETASLSKLAAVEVAGRPPLPGSRQLTLRQFLVVRDTLEAMDDIALLADVLHLLSNTKQECILAAMADTVHCHAASLSAIGALEPLQKSLGRAYIVLRTVRPCILHLATALVDLCRDFPCPITPLRALHQDLIRGDRGRALAACSPFSDGVAESLQQAGATFVDDFEAILQGEPNMNEQAMTSLLTLLVSRITKDGGDTQRQGQPQLYQLLARLRLFRTAQADMLIRKWLIQLFSATWSEVQFNVVIELLYNRCATIETLLEVVLQSPQVSMSQDGIRDLIVASCSGRLNTDTERSYVVKVAAQRFFASSPLHALELLLGVPLSVPGIFRDLISILFRGLSQDPNLNGLTSSASKNLITVVDELLGHPHQGALDLDQMLSRIGFLSLPFVQFRVSTLSGKTPSSTDEAELAHKSLQMFRGLHLSVNEDTMAPEIVQAMLDVMPAGVSDRVRNMVEQQFFDTLPRLFHGKTSSQPLHATSEEKQRSFSAVQKIVSLGPARTGQGSMDENGTMIEKLTVVAKMLGSRNEATAAASNSTSANASSLLSPAYQALQIALPGPHGDNRYRDNIVHVLEYLNMFLIVVGLRASFFSHKNGLTTPKAHQHEQIKLIALLASIATQPSLTQLLQSGLEEAVTVKVRAIIEFSLDVAARLADDLSDEARHICTRILKDRLRDERTMWLVGSMTTYNNVNNPAGHGLSIMHETKGFVSEFRPRPWEMLESGGGKENDTCLGLGFFGAKRMGSI</sequence>
<keyword evidence="6" id="KW-0805">Transcription regulation</keyword>
<protein>
    <recommendedName>
        <fullName evidence="4">Mediator of RNA polymerase II transcription subunit 12</fullName>
    </recommendedName>
    <alternativeName>
        <fullName evidence="11">Mediator complex subunit 12</fullName>
    </alternativeName>
</protein>
<organism evidence="14 15">
    <name type="scientific">Lithohypha guttulata</name>
    <dbReference type="NCBI Taxonomy" id="1690604"/>
    <lineage>
        <taxon>Eukaryota</taxon>
        <taxon>Fungi</taxon>
        <taxon>Dikarya</taxon>
        <taxon>Ascomycota</taxon>
        <taxon>Pezizomycotina</taxon>
        <taxon>Eurotiomycetes</taxon>
        <taxon>Chaetothyriomycetidae</taxon>
        <taxon>Chaetothyriales</taxon>
        <taxon>Trichomeriaceae</taxon>
        <taxon>Lithohypha</taxon>
    </lineage>
</organism>
<keyword evidence="7" id="KW-0010">Activator</keyword>
<feature type="region of interest" description="Disordered" evidence="12">
    <location>
        <begin position="1"/>
        <end position="90"/>
    </location>
</feature>
<keyword evidence="5" id="KW-0678">Repressor</keyword>
<feature type="compositionally biased region" description="Polar residues" evidence="12">
    <location>
        <begin position="25"/>
        <end position="38"/>
    </location>
</feature>
<dbReference type="Pfam" id="PF09497">
    <property type="entry name" value="Med12"/>
    <property type="match status" value="1"/>
</dbReference>
<dbReference type="GO" id="GO:0003712">
    <property type="term" value="F:transcription coregulator activity"/>
    <property type="evidence" value="ECO:0007669"/>
    <property type="project" value="InterPro"/>
</dbReference>
<dbReference type="GO" id="GO:0016592">
    <property type="term" value="C:mediator complex"/>
    <property type="evidence" value="ECO:0007669"/>
    <property type="project" value="InterPro"/>
</dbReference>
<evidence type="ECO:0000313" key="14">
    <source>
        <dbReference type="EMBL" id="KAK5087186.1"/>
    </source>
</evidence>
<evidence type="ECO:0000256" key="8">
    <source>
        <dbReference type="ARBA" id="ARBA00023163"/>
    </source>
</evidence>
<proteinExistence type="inferred from homology"/>
<dbReference type="GO" id="GO:0006357">
    <property type="term" value="P:regulation of transcription by RNA polymerase II"/>
    <property type="evidence" value="ECO:0007669"/>
    <property type="project" value="InterPro"/>
</dbReference>
<dbReference type="SMART" id="SM01281">
    <property type="entry name" value="Med12"/>
    <property type="match status" value="1"/>
</dbReference>
<name>A0AAN7T1L5_9EURO</name>
<comment type="similarity">
    <text evidence="2">Belongs to the Mediator complex subunit 12 family.</text>
</comment>
<evidence type="ECO:0000256" key="6">
    <source>
        <dbReference type="ARBA" id="ARBA00023015"/>
    </source>
</evidence>
<comment type="caution">
    <text evidence="14">The sequence shown here is derived from an EMBL/GenBank/DDBJ whole genome shotgun (WGS) entry which is preliminary data.</text>
</comment>
<keyword evidence="9" id="KW-0539">Nucleus</keyword>
<dbReference type="InterPro" id="IPR057344">
    <property type="entry name" value="ARM_SRB8"/>
</dbReference>
<evidence type="ECO:0000259" key="13">
    <source>
        <dbReference type="SMART" id="SM01281"/>
    </source>
</evidence>
<dbReference type="PANTHER" id="PTHR46567:SF1">
    <property type="entry name" value="MEDIATOR OF RNA POLYMERASE II TRANSCRIPTION SUBUNIT 12"/>
    <property type="match status" value="1"/>
</dbReference>
<dbReference type="Pfam" id="PF25326">
    <property type="entry name" value="ARM_SRB8"/>
    <property type="match status" value="1"/>
</dbReference>
<reference evidence="14 15" key="1">
    <citation type="submission" date="2023-08" db="EMBL/GenBank/DDBJ databases">
        <title>Black Yeasts Isolated from many extreme environments.</title>
        <authorList>
            <person name="Coleine C."/>
            <person name="Stajich J.E."/>
            <person name="Selbmann L."/>
        </authorList>
    </citation>
    <scope>NUCLEOTIDE SEQUENCE [LARGE SCALE GENOMIC DNA]</scope>
    <source>
        <strain evidence="14 15">CCFEE 5910</strain>
    </source>
</reference>
<feature type="compositionally biased region" description="Polar residues" evidence="12">
    <location>
        <begin position="72"/>
        <end position="90"/>
    </location>
</feature>
<evidence type="ECO:0000256" key="1">
    <source>
        <dbReference type="ARBA" id="ARBA00004123"/>
    </source>
</evidence>
<evidence type="ECO:0000256" key="2">
    <source>
        <dbReference type="ARBA" id="ARBA00010289"/>
    </source>
</evidence>
<evidence type="ECO:0000256" key="7">
    <source>
        <dbReference type="ARBA" id="ARBA00023159"/>
    </source>
</evidence>
<evidence type="ECO:0000256" key="11">
    <source>
        <dbReference type="ARBA" id="ARBA00032010"/>
    </source>
</evidence>
<evidence type="ECO:0000256" key="5">
    <source>
        <dbReference type="ARBA" id="ARBA00022491"/>
    </source>
</evidence>
<comment type="function">
    <text evidence="10">Component of the SRB8-11 complex. The SRB8-11 complex is a regulatory module of the Mediator complex which is itself involved in regulation of basal and activated RNA polymerase II-dependent transcription. The SRB8-11 complex may be involved in the transcriptional repression of a subset of genes regulated by Mediator. It may inhibit the association of the Mediator complex with RNA polymerase II to form the holoenzyme complex.</text>
</comment>
<comment type="subcellular location">
    <subcellularLocation>
        <location evidence="1">Nucleus</location>
    </subcellularLocation>
</comment>